<reference evidence="3" key="2">
    <citation type="submission" date="2015-09" db="EMBL/GenBank/DDBJ databases">
        <title>Draft genome sequence of a multidrug-resistant Chryseobacterium indologenes isolate from Malaysia.</title>
        <authorList>
            <person name="Yu C.Y."/>
            <person name="Ang G.Y."/>
            <person name="Chan K.-G."/>
        </authorList>
    </citation>
    <scope>NUCLEOTIDE SEQUENCE [LARGE SCALE GENOMIC DNA]</scope>
    <source>
        <strain evidence="3">CI_885</strain>
    </source>
</reference>
<name>A0A0N1KRX5_CHRID</name>
<dbReference type="PANTHER" id="PTHR12526:SF630">
    <property type="entry name" value="GLYCOSYLTRANSFERASE"/>
    <property type="match status" value="1"/>
</dbReference>
<dbReference type="SUPFAM" id="SSF53756">
    <property type="entry name" value="UDP-Glycosyltransferase/glycogen phosphorylase"/>
    <property type="match status" value="1"/>
</dbReference>
<accession>A0A0N1KRX5</accession>
<reference evidence="2 3" key="1">
    <citation type="journal article" date="2015" name="Genom Data">
        <title>Draft genome sequence of a multidrug-resistant Chryseobacterium indologenes isolate from Malaysia.</title>
        <authorList>
            <person name="Yu C.Y."/>
            <person name="Ang G.Y."/>
            <person name="Cheng H.J."/>
            <person name="Cheong Y.M."/>
            <person name="Yin W.F."/>
            <person name="Chan K.G."/>
        </authorList>
    </citation>
    <scope>NUCLEOTIDE SEQUENCE [LARGE SCALE GENOMIC DNA]</scope>
    <source>
        <strain evidence="2 3">CI_885</strain>
    </source>
</reference>
<evidence type="ECO:0000259" key="1">
    <source>
        <dbReference type="Pfam" id="PF00534"/>
    </source>
</evidence>
<dbReference type="Proteomes" id="UP000037953">
    <property type="component" value="Unassembled WGS sequence"/>
</dbReference>
<dbReference type="OrthoDB" id="9771846at2"/>
<dbReference type="Pfam" id="PF00534">
    <property type="entry name" value="Glycos_transf_1"/>
    <property type="match status" value="1"/>
</dbReference>
<protein>
    <recommendedName>
        <fullName evidence="1">Glycosyl transferase family 1 domain-containing protein</fullName>
    </recommendedName>
</protein>
<dbReference type="InterPro" id="IPR001296">
    <property type="entry name" value="Glyco_trans_1"/>
</dbReference>
<dbReference type="Gene3D" id="3.40.50.2000">
    <property type="entry name" value="Glycogen Phosphorylase B"/>
    <property type="match status" value="2"/>
</dbReference>
<dbReference type="GO" id="GO:0016757">
    <property type="term" value="F:glycosyltransferase activity"/>
    <property type="evidence" value="ECO:0007669"/>
    <property type="project" value="InterPro"/>
</dbReference>
<evidence type="ECO:0000313" key="2">
    <source>
        <dbReference type="EMBL" id="KPE49850.1"/>
    </source>
</evidence>
<evidence type="ECO:0000313" key="3">
    <source>
        <dbReference type="Proteomes" id="UP000037953"/>
    </source>
</evidence>
<dbReference type="CDD" id="cd03801">
    <property type="entry name" value="GT4_PimA-like"/>
    <property type="match status" value="1"/>
</dbReference>
<dbReference type="PATRIC" id="fig|253.9.peg.1547"/>
<organism evidence="2 3">
    <name type="scientific">Chryseobacterium indologenes</name>
    <name type="common">Flavobacterium indologenes</name>
    <dbReference type="NCBI Taxonomy" id="253"/>
    <lineage>
        <taxon>Bacteria</taxon>
        <taxon>Pseudomonadati</taxon>
        <taxon>Bacteroidota</taxon>
        <taxon>Flavobacteriia</taxon>
        <taxon>Flavobacteriales</taxon>
        <taxon>Weeksellaceae</taxon>
        <taxon>Chryseobacterium group</taxon>
        <taxon>Chryseobacterium</taxon>
    </lineage>
</organism>
<dbReference type="AlphaFoldDB" id="A0A0N1KRX5"/>
<gene>
    <name evidence="2" type="ORF">AOB46_17975</name>
</gene>
<proteinExistence type="predicted"/>
<dbReference type="RefSeq" id="WP_062701927.1">
    <property type="nucleotide sequence ID" value="NZ_LJOD01000014.1"/>
</dbReference>
<sequence>MNKKINVLWITNILLPDICEKINLPKPFVGGWMFALSKYLSSQADVSLAVASVYAGTELQEIVVNNITYFLVPEKDISEMNQVAGEVWKTINNSFNPDIVHIHGTEFPYGLSYIKASGAHQCVVSIQGLTSVYTRYFLGSLSKSEIDDNTSLYDKIRKNTLYDQQYQMEKRGKTEIEYIKTVTNIIGRTDWDKDHVWAINPNAKYHFCNETLREGFYTQSWNYEQCEKHSIFLSQGMVPLKGIHQVIKALPLILRSYPDTKIYIGGKNIIQCNTFREKLTMGPYARYISNLIKKYGLESKVVFLGGLNEEQMIQMYLKSNVFVCPSSIENSPNSLGEAQILGVPVVSSYCGGVPNMIEDDKTGYLYRYEEVESLARIVCEVFHNTSNIELSKNEKEAGHKRHSIHTNGETLKEIYYSIKNN</sequence>
<feature type="domain" description="Glycosyl transferase family 1" evidence="1">
    <location>
        <begin position="235"/>
        <end position="400"/>
    </location>
</feature>
<dbReference type="EMBL" id="LJOD01000014">
    <property type="protein sequence ID" value="KPE49850.1"/>
    <property type="molecule type" value="Genomic_DNA"/>
</dbReference>
<dbReference type="PANTHER" id="PTHR12526">
    <property type="entry name" value="GLYCOSYLTRANSFERASE"/>
    <property type="match status" value="1"/>
</dbReference>
<comment type="caution">
    <text evidence="2">The sequence shown here is derived from an EMBL/GenBank/DDBJ whole genome shotgun (WGS) entry which is preliminary data.</text>
</comment>